<proteinExistence type="predicted"/>
<dbReference type="RefSeq" id="WP_119443697.1">
    <property type="nucleotide sequence ID" value="NZ_CP032317.1"/>
</dbReference>
<evidence type="ECO:0000313" key="1">
    <source>
        <dbReference type="EMBL" id="AYA36110.1"/>
    </source>
</evidence>
<accession>A0A3B7QYE1</accession>
<organism evidence="1 2">
    <name type="scientific">Hymenobacter oligotrophus</name>
    <dbReference type="NCBI Taxonomy" id="2319843"/>
    <lineage>
        <taxon>Bacteria</taxon>
        <taxon>Pseudomonadati</taxon>
        <taxon>Bacteroidota</taxon>
        <taxon>Cytophagia</taxon>
        <taxon>Cytophagales</taxon>
        <taxon>Hymenobacteraceae</taxon>
        <taxon>Hymenobacter</taxon>
    </lineage>
</organism>
<dbReference type="AlphaFoldDB" id="A0A3B7QYE1"/>
<name>A0A3B7QYE1_9BACT</name>
<reference evidence="1 2" key="1">
    <citation type="submission" date="2018-09" db="EMBL/GenBank/DDBJ databases">
        <title>Hymenobacter medium sp. nov., isolated from R2A medium.</title>
        <authorList>
            <person name="Yingchao G."/>
        </authorList>
    </citation>
    <scope>NUCLEOTIDE SEQUENCE [LARGE SCALE GENOMIC DNA]</scope>
    <source>
        <strain evidence="2">sh-6</strain>
    </source>
</reference>
<dbReference type="EMBL" id="CP032317">
    <property type="protein sequence ID" value="AYA36110.1"/>
    <property type="molecule type" value="Genomic_DNA"/>
</dbReference>
<evidence type="ECO:0000313" key="2">
    <source>
        <dbReference type="Proteomes" id="UP000262802"/>
    </source>
</evidence>
<dbReference type="PROSITE" id="PS51257">
    <property type="entry name" value="PROKAR_LIPOPROTEIN"/>
    <property type="match status" value="1"/>
</dbReference>
<sequence>MRKLIVLLIALVATACRHEPKGVEVSFAVVAEAYQAGELKKLSYSEADNLVLAEPTREALNTYKYSDMMDYSSGKGQIK</sequence>
<dbReference type="KEGG" id="hyh:D3Y59_02960"/>
<keyword evidence="2" id="KW-1185">Reference proteome</keyword>
<gene>
    <name evidence="1" type="ORF">D3Y59_02960</name>
</gene>
<dbReference type="Proteomes" id="UP000262802">
    <property type="component" value="Chromosome"/>
</dbReference>
<protein>
    <submittedName>
        <fullName evidence="1">Uncharacterized protein</fullName>
    </submittedName>
</protein>